<keyword evidence="2" id="KW-1185">Reference proteome</keyword>
<dbReference type="EMBL" id="ML208347">
    <property type="protein sequence ID" value="TFK68613.1"/>
    <property type="molecule type" value="Genomic_DNA"/>
</dbReference>
<proteinExistence type="predicted"/>
<name>A0ACD3ARN8_9AGAR</name>
<sequence>MSDLVYTLQSSKREPFPDSDGLDVLRANFALLKFDDAVPDSDVGSDLEYRSEDEADKKPLVRDHSVAITPRPPGGYVDSAQKKLSSTDRGRAAKRLSFETPSKQASTVRDQGSVQQHRQAALASSRGRASSIRRPETPEISINDDWKHLLKPPGSPTQPHSQDHDDLHDLYQPQVVPPPPIIPPPQFNTIPQAIPATSQIHFPAGATHAAAPVRDGYMPSFPAAQAIPNQTVPNLTYGAAPAHAYDYGRVPPIRRDVPSYTQQVPGPNQRYDQFNGVFSSPQPLPSHYPYATIQPGASHQMEFTAPFPPGATYASTFNPTSIKACFNLFPTLRCVTHYHSRKSRSTRSQSTVLPFRIEHRFKIFPGEQEGSTNGTTWFESSSSSTLSQVPHEHVLELLALIGKLQVPLGAVYLHRVQGTELIQYWLYTPFAPSTPSREVNTVELPRGWVSITEYCPGPGKTRIAHPDSEENRVLNIRAKGEPSWWQGPGAIRFD</sequence>
<protein>
    <submittedName>
        <fullName evidence="1">Uncharacterized protein</fullName>
    </submittedName>
</protein>
<organism evidence="1 2">
    <name type="scientific">Pluteus cervinus</name>
    <dbReference type="NCBI Taxonomy" id="181527"/>
    <lineage>
        <taxon>Eukaryota</taxon>
        <taxon>Fungi</taxon>
        <taxon>Dikarya</taxon>
        <taxon>Basidiomycota</taxon>
        <taxon>Agaricomycotina</taxon>
        <taxon>Agaricomycetes</taxon>
        <taxon>Agaricomycetidae</taxon>
        <taxon>Agaricales</taxon>
        <taxon>Pluteineae</taxon>
        <taxon>Pluteaceae</taxon>
        <taxon>Pluteus</taxon>
    </lineage>
</organism>
<evidence type="ECO:0000313" key="1">
    <source>
        <dbReference type="EMBL" id="TFK68613.1"/>
    </source>
</evidence>
<reference evidence="1 2" key="1">
    <citation type="journal article" date="2019" name="Nat. Ecol. Evol.">
        <title>Megaphylogeny resolves global patterns of mushroom evolution.</title>
        <authorList>
            <person name="Varga T."/>
            <person name="Krizsan K."/>
            <person name="Foldi C."/>
            <person name="Dima B."/>
            <person name="Sanchez-Garcia M."/>
            <person name="Sanchez-Ramirez S."/>
            <person name="Szollosi G.J."/>
            <person name="Szarkandi J.G."/>
            <person name="Papp V."/>
            <person name="Albert L."/>
            <person name="Andreopoulos W."/>
            <person name="Angelini C."/>
            <person name="Antonin V."/>
            <person name="Barry K.W."/>
            <person name="Bougher N.L."/>
            <person name="Buchanan P."/>
            <person name="Buyck B."/>
            <person name="Bense V."/>
            <person name="Catcheside P."/>
            <person name="Chovatia M."/>
            <person name="Cooper J."/>
            <person name="Damon W."/>
            <person name="Desjardin D."/>
            <person name="Finy P."/>
            <person name="Geml J."/>
            <person name="Haridas S."/>
            <person name="Hughes K."/>
            <person name="Justo A."/>
            <person name="Karasinski D."/>
            <person name="Kautmanova I."/>
            <person name="Kiss B."/>
            <person name="Kocsube S."/>
            <person name="Kotiranta H."/>
            <person name="LaButti K.M."/>
            <person name="Lechner B.E."/>
            <person name="Liimatainen K."/>
            <person name="Lipzen A."/>
            <person name="Lukacs Z."/>
            <person name="Mihaltcheva S."/>
            <person name="Morgado L.N."/>
            <person name="Niskanen T."/>
            <person name="Noordeloos M.E."/>
            <person name="Ohm R.A."/>
            <person name="Ortiz-Santana B."/>
            <person name="Ovrebo C."/>
            <person name="Racz N."/>
            <person name="Riley R."/>
            <person name="Savchenko A."/>
            <person name="Shiryaev A."/>
            <person name="Soop K."/>
            <person name="Spirin V."/>
            <person name="Szebenyi C."/>
            <person name="Tomsovsky M."/>
            <person name="Tulloss R.E."/>
            <person name="Uehling J."/>
            <person name="Grigoriev I.V."/>
            <person name="Vagvolgyi C."/>
            <person name="Papp T."/>
            <person name="Martin F.M."/>
            <person name="Miettinen O."/>
            <person name="Hibbett D.S."/>
            <person name="Nagy L.G."/>
        </authorList>
    </citation>
    <scope>NUCLEOTIDE SEQUENCE [LARGE SCALE GENOMIC DNA]</scope>
    <source>
        <strain evidence="1 2">NL-1719</strain>
    </source>
</reference>
<gene>
    <name evidence="1" type="ORF">BDN72DRAFT_897951</name>
</gene>
<accession>A0ACD3ARN8</accession>
<evidence type="ECO:0000313" key="2">
    <source>
        <dbReference type="Proteomes" id="UP000308600"/>
    </source>
</evidence>
<dbReference type="Proteomes" id="UP000308600">
    <property type="component" value="Unassembled WGS sequence"/>
</dbReference>